<dbReference type="Gene3D" id="6.10.340.10">
    <property type="match status" value="1"/>
</dbReference>
<feature type="domain" description="Methyl-accepting transducer" evidence="5">
    <location>
        <begin position="328"/>
        <end position="564"/>
    </location>
</feature>
<feature type="transmembrane region" description="Helical" evidence="4">
    <location>
        <begin position="117"/>
        <end position="135"/>
    </location>
</feature>
<dbReference type="EMBL" id="VOSM01000004">
    <property type="protein sequence ID" value="TXD37196.1"/>
    <property type="molecule type" value="Genomic_DNA"/>
</dbReference>
<comment type="caution">
    <text evidence="8">The sequence shown here is derived from an EMBL/GenBank/DDBJ whole genome shotgun (WGS) entry which is preliminary data.</text>
</comment>
<dbReference type="PROSITE" id="PS50885">
    <property type="entry name" value="HAMP"/>
    <property type="match status" value="1"/>
</dbReference>
<evidence type="ECO:0000259" key="6">
    <source>
        <dbReference type="PROSITE" id="PS50112"/>
    </source>
</evidence>
<evidence type="ECO:0000256" key="2">
    <source>
        <dbReference type="ARBA" id="ARBA00029447"/>
    </source>
</evidence>
<dbReference type="InterPro" id="IPR013767">
    <property type="entry name" value="PAS_fold"/>
</dbReference>
<gene>
    <name evidence="8" type="ORF">FRC98_10710</name>
</gene>
<dbReference type="InterPro" id="IPR004089">
    <property type="entry name" value="MCPsignal_dom"/>
</dbReference>
<dbReference type="GO" id="GO:0007165">
    <property type="term" value="P:signal transduction"/>
    <property type="evidence" value="ECO:0007669"/>
    <property type="project" value="UniProtKB-KW"/>
</dbReference>
<feature type="domain" description="HAMP" evidence="7">
    <location>
        <begin position="135"/>
        <end position="188"/>
    </location>
</feature>
<keyword evidence="1 3" id="KW-0807">Transducer</keyword>
<name>A0A5C6X9X6_9DELT</name>
<dbReference type="AlphaFoldDB" id="A0A5C6X9X6"/>
<dbReference type="SUPFAM" id="SSF58104">
    <property type="entry name" value="Methyl-accepting chemotaxis protein (MCP) signaling domain"/>
    <property type="match status" value="1"/>
</dbReference>
<proteinExistence type="inferred from homology"/>
<evidence type="ECO:0000256" key="3">
    <source>
        <dbReference type="PROSITE-ProRule" id="PRU00284"/>
    </source>
</evidence>
<feature type="transmembrane region" description="Helical" evidence="4">
    <location>
        <begin position="52"/>
        <end position="74"/>
    </location>
</feature>
<dbReference type="CDD" id="cd00130">
    <property type="entry name" value="PAS"/>
    <property type="match status" value="1"/>
</dbReference>
<keyword evidence="4" id="KW-1133">Transmembrane helix</keyword>
<sequence>MARPSGSTLTPFLKILLSTFMTPRPLRPACSTRPTMDELELAPTPFRSLTTRLAFLTMAMIALMIVVVIMMFSLASELEESHQMVIEARSTEAHLETLAEFEAQSDESLQHIRNTMFLLLLVGGGICVITVASLVNTTRRLRGLSLASAKIANGDFEHRAPHDPRGDEISILGKALNAMVQRIHKTLVDQNQANQNALTEHARASAIFEATAEAIVTLNEAGEVTGANLAAARLFGREPEQLEGRYAGDLLKLDATPIAMITRASAHEPIETEGQALAHSGDAIPVYVRASSVRHEGERIGLVVLHDRRTEAREEAERNRLLGIIRELASQLSSATAELLATSSQQHAGTLEQMASVSQTVATVDEVTATSEQSAERVRAVAEAARRSEAIGKEGQDTVAETTRHMELVRNNTEELARRVVELAENASQIATITATVNELAEQTNLLALNAAIEAARAGEHGRGFSVVAAEIKALARQSKGATNEIQTILATIHTSTREAIAATEASDQSVTTTIASAHRAGETIDVLSRTLSETARAANQILASSSQQAIGISQINEAMSAIESVVQQHLAASGQAERALGELTQMVDRLEELLEARTL</sequence>
<dbReference type="NCBIfam" id="TIGR00229">
    <property type="entry name" value="sensory_box"/>
    <property type="match status" value="1"/>
</dbReference>
<dbReference type="Gene3D" id="3.30.450.20">
    <property type="entry name" value="PAS domain"/>
    <property type="match status" value="1"/>
</dbReference>
<comment type="similarity">
    <text evidence="2">Belongs to the methyl-accepting chemotaxis (MCP) protein family.</text>
</comment>
<evidence type="ECO:0000313" key="8">
    <source>
        <dbReference type="EMBL" id="TXD37196.1"/>
    </source>
</evidence>
<dbReference type="PROSITE" id="PS50112">
    <property type="entry name" value="PAS"/>
    <property type="match status" value="1"/>
</dbReference>
<dbReference type="Pfam" id="PF00015">
    <property type="entry name" value="MCPsignal"/>
    <property type="match status" value="1"/>
</dbReference>
<dbReference type="GO" id="GO:0006355">
    <property type="term" value="P:regulation of DNA-templated transcription"/>
    <property type="evidence" value="ECO:0007669"/>
    <property type="project" value="InterPro"/>
</dbReference>
<dbReference type="InterPro" id="IPR000014">
    <property type="entry name" value="PAS"/>
</dbReference>
<dbReference type="Pfam" id="PF00989">
    <property type="entry name" value="PAS"/>
    <property type="match status" value="1"/>
</dbReference>
<evidence type="ECO:0000259" key="5">
    <source>
        <dbReference type="PROSITE" id="PS50111"/>
    </source>
</evidence>
<evidence type="ECO:0000256" key="4">
    <source>
        <dbReference type="SAM" id="Phobius"/>
    </source>
</evidence>
<dbReference type="PROSITE" id="PS50111">
    <property type="entry name" value="CHEMOTAXIS_TRANSDUC_2"/>
    <property type="match status" value="1"/>
</dbReference>
<dbReference type="Pfam" id="PF00672">
    <property type="entry name" value="HAMP"/>
    <property type="match status" value="1"/>
</dbReference>
<dbReference type="Proteomes" id="UP000321412">
    <property type="component" value="Unassembled WGS sequence"/>
</dbReference>
<dbReference type="SMART" id="SM00091">
    <property type="entry name" value="PAS"/>
    <property type="match status" value="1"/>
</dbReference>
<dbReference type="SMART" id="SM00283">
    <property type="entry name" value="MA"/>
    <property type="match status" value="1"/>
</dbReference>
<keyword evidence="9" id="KW-1185">Reference proteome</keyword>
<protein>
    <submittedName>
        <fullName evidence="8">HAMP domain-containing protein</fullName>
    </submittedName>
</protein>
<keyword evidence="4" id="KW-0472">Membrane</keyword>
<dbReference type="SUPFAM" id="SSF55785">
    <property type="entry name" value="PYP-like sensor domain (PAS domain)"/>
    <property type="match status" value="1"/>
</dbReference>
<evidence type="ECO:0000256" key="1">
    <source>
        <dbReference type="ARBA" id="ARBA00023224"/>
    </source>
</evidence>
<organism evidence="8 9">
    <name type="scientific">Lujinxingia vulgaris</name>
    <dbReference type="NCBI Taxonomy" id="2600176"/>
    <lineage>
        <taxon>Bacteria</taxon>
        <taxon>Deltaproteobacteria</taxon>
        <taxon>Bradymonadales</taxon>
        <taxon>Lujinxingiaceae</taxon>
        <taxon>Lujinxingia</taxon>
    </lineage>
</organism>
<accession>A0A5C6X9X6</accession>
<dbReference type="OrthoDB" id="2489132at2"/>
<dbReference type="InterPro" id="IPR035965">
    <property type="entry name" value="PAS-like_dom_sf"/>
</dbReference>
<dbReference type="PANTHER" id="PTHR32089">
    <property type="entry name" value="METHYL-ACCEPTING CHEMOTAXIS PROTEIN MCPB"/>
    <property type="match status" value="1"/>
</dbReference>
<evidence type="ECO:0000259" key="7">
    <source>
        <dbReference type="PROSITE" id="PS50885"/>
    </source>
</evidence>
<dbReference type="GO" id="GO:0016020">
    <property type="term" value="C:membrane"/>
    <property type="evidence" value="ECO:0007669"/>
    <property type="project" value="InterPro"/>
</dbReference>
<dbReference type="PANTHER" id="PTHR32089:SF112">
    <property type="entry name" value="LYSOZYME-LIKE PROTEIN-RELATED"/>
    <property type="match status" value="1"/>
</dbReference>
<keyword evidence="4" id="KW-0812">Transmembrane</keyword>
<dbReference type="Gene3D" id="1.10.287.950">
    <property type="entry name" value="Methyl-accepting chemotaxis protein"/>
    <property type="match status" value="1"/>
</dbReference>
<dbReference type="SMART" id="SM00304">
    <property type="entry name" value="HAMP"/>
    <property type="match status" value="1"/>
</dbReference>
<dbReference type="SUPFAM" id="SSF158472">
    <property type="entry name" value="HAMP domain-like"/>
    <property type="match status" value="1"/>
</dbReference>
<evidence type="ECO:0000313" key="9">
    <source>
        <dbReference type="Proteomes" id="UP000321412"/>
    </source>
</evidence>
<dbReference type="CDD" id="cd06225">
    <property type="entry name" value="HAMP"/>
    <property type="match status" value="1"/>
</dbReference>
<reference evidence="8 9" key="1">
    <citation type="submission" date="2019-08" db="EMBL/GenBank/DDBJ databases">
        <title>Bradymonadales sp. TMQ4.</title>
        <authorList>
            <person name="Liang Q."/>
        </authorList>
    </citation>
    <scope>NUCLEOTIDE SEQUENCE [LARGE SCALE GENOMIC DNA]</scope>
    <source>
        <strain evidence="8 9">TMQ4</strain>
    </source>
</reference>
<feature type="domain" description="PAS" evidence="6">
    <location>
        <begin position="200"/>
        <end position="245"/>
    </location>
</feature>
<dbReference type="InterPro" id="IPR003660">
    <property type="entry name" value="HAMP_dom"/>
</dbReference>